<sequence>MTSYLVPFIGLSLPFFHLRPVSRCLVEGACWSWSSRFGYLHMLSLDISSFPSFVFLLYLLPPCRSTFMRYLALHIPTVAVSAPKTSKEHIIEDSFNKRSTQFRCCRSLSTPPASKTGLTDLTSVIKFFLFEMVSSVEVRLPGHTTGREHPANLRIQRDTR</sequence>
<dbReference type="Proteomes" id="UP000027222">
    <property type="component" value="Unassembled WGS sequence"/>
</dbReference>
<feature type="transmembrane region" description="Helical" evidence="1">
    <location>
        <begin position="38"/>
        <end position="60"/>
    </location>
</feature>
<evidence type="ECO:0000313" key="3">
    <source>
        <dbReference type="Proteomes" id="UP000027222"/>
    </source>
</evidence>
<keyword evidence="1" id="KW-0812">Transmembrane</keyword>
<keyword evidence="1" id="KW-0472">Membrane</keyword>
<proteinExistence type="predicted"/>
<reference evidence="3" key="1">
    <citation type="journal article" date="2014" name="Proc. Natl. Acad. Sci. U.S.A.">
        <title>Extensive sampling of basidiomycete genomes demonstrates inadequacy of the white-rot/brown-rot paradigm for wood decay fungi.</title>
        <authorList>
            <person name="Riley R."/>
            <person name="Salamov A.A."/>
            <person name="Brown D.W."/>
            <person name="Nagy L.G."/>
            <person name="Floudas D."/>
            <person name="Held B.W."/>
            <person name="Levasseur A."/>
            <person name="Lombard V."/>
            <person name="Morin E."/>
            <person name="Otillar R."/>
            <person name="Lindquist E.A."/>
            <person name="Sun H."/>
            <person name="LaButti K.M."/>
            <person name="Schmutz J."/>
            <person name="Jabbour D."/>
            <person name="Luo H."/>
            <person name="Baker S.E."/>
            <person name="Pisabarro A.G."/>
            <person name="Walton J.D."/>
            <person name="Blanchette R.A."/>
            <person name="Henrissat B."/>
            <person name="Martin F."/>
            <person name="Cullen D."/>
            <person name="Hibbett D.S."/>
            <person name="Grigoriev I.V."/>
        </authorList>
    </citation>
    <scope>NUCLEOTIDE SEQUENCE [LARGE SCALE GENOMIC DNA]</scope>
    <source>
        <strain evidence="3">CBS 339.88</strain>
    </source>
</reference>
<dbReference type="EMBL" id="KL142373">
    <property type="protein sequence ID" value="KDR79434.1"/>
    <property type="molecule type" value="Genomic_DNA"/>
</dbReference>
<evidence type="ECO:0000256" key="1">
    <source>
        <dbReference type="SAM" id="Phobius"/>
    </source>
</evidence>
<keyword evidence="3" id="KW-1185">Reference proteome</keyword>
<accession>A0A067THU0</accession>
<name>A0A067THU0_GALM3</name>
<evidence type="ECO:0000313" key="2">
    <source>
        <dbReference type="EMBL" id="KDR79434.1"/>
    </source>
</evidence>
<protein>
    <submittedName>
        <fullName evidence="2">Uncharacterized protein</fullName>
    </submittedName>
</protein>
<dbReference type="AlphaFoldDB" id="A0A067THU0"/>
<dbReference type="HOGENOM" id="CLU_1652281_0_0_1"/>
<keyword evidence="1" id="KW-1133">Transmembrane helix</keyword>
<organism evidence="2 3">
    <name type="scientific">Galerina marginata (strain CBS 339.88)</name>
    <dbReference type="NCBI Taxonomy" id="685588"/>
    <lineage>
        <taxon>Eukaryota</taxon>
        <taxon>Fungi</taxon>
        <taxon>Dikarya</taxon>
        <taxon>Basidiomycota</taxon>
        <taxon>Agaricomycotina</taxon>
        <taxon>Agaricomycetes</taxon>
        <taxon>Agaricomycetidae</taxon>
        <taxon>Agaricales</taxon>
        <taxon>Agaricineae</taxon>
        <taxon>Strophariaceae</taxon>
        <taxon>Galerina</taxon>
    </lineage>
</organism>
<gene>
    <name evidence="2" type="ORF">GALMADRAFT_1240090</name>
</gene>